<dbReference type="RefSeq" id="WP_220210765.1">
    <property type="nucleotide sequence ID" value="NZ_BNJK01000002.1"/>
</dbReference>
<reference evidence="2" key="1">
    <citation type="submission" date="2020-10" db="EMBL/GenBank/DDBJ databases">
        <title>Taxonomic study of unclassified bacteria belonging to the class Ktedonobacteria.</title>
        <authorList>
            <person name="Yabe S."/>
            <person name="Wang C.M."/>
            <person name="Zheng Y."/>
            <person name="Sakai Y."/>
            <person name="Cavaletti L."/>
            <person name="Monciardini P."/>
            <person name="Donadio S."/>
        </authorList>
    </citation>
    <scope>NUCLEOTIDE SEQUENCE</scope>
    <source>
        <strain evidence="2">ID150040</strain>
    </source>
</reference>
<evidence type="ECO:0000313" key="3">
    <source>
        <dbReference type="Proteomes" id="UP000597444"/>
    </source>
</evidence>
<dbReference type="Pfam" id="PF01261">
    <property type="entry name" value="AP_endonuc_2"/>
    <property type="match status" value="1"/>
</dbReference>
<accession>A0A8J3IXA8</accession>
<dbReference type="EMBL" id="BNJK01000002">
    <property type="protein sequence ID" value="GHP00199.1"/>
    <property type="molecule type" value="Genomic_DNA"/>
</dbReference>
<dbReference type="InterPro" id="IPR036237">
    <property type="entry name" value="Xyl_isomerase-like_sf"/>
</dbReference>
<evidence type="ECO:0000259" key="1">
    <source>
        <dbReference type="Pfam" id="PF01261"/>
    </source>
</evidence>
<dbReference type="Proteomes" id="UP000597444">
    <property type="component" value="Unassembled WGS sequence"/>
</dbReference>
<gene>
    <name evidence="2" type="ORF">KSF_102460</name>
</gene>
<dbReference type="PANTHER" id="PTHR12110:SF21">
    <property type="entry name" value="XYLOSE ISOMERASE-LIKE TIM BARREL DOMAIN-CONTAINING PROTEIN"/>
    <property type="match status" value="1"/>
</dbReference>
<dbReference type="PANTHER" id="PTHR12110">
    <property type="entry name" value="HYDROXYPYRUVATE ISOMERASE"/>
    <property type="match status" value="1"/>
</dbReference>
<keyword evidence="2" id="KW-0413">Isomerase</keyword>
<dbReference type="Gene3D" id="3.20.20.150">
    <property type="entry name" value="Divalent-metal-dependent TIM barrel enzymes"/>
    <property type="match status" value="1"/>
</dbReference>
<dbReference type="InterPro" id="IPR050312">
    <property type="entry name" value="IolE/XylAMocC-like"/>
</dbReference>
<name>A0A8J3IXA8_9CHLR</name>
<organism evidence="2 3">
    <name type="scientific">Reticulibacter mediterranei</name>
    <dbReference type="NCBI Taxonomy" id="2778369"/>
    <lineage>
        <taxon>Bacteria</taxon>
        <taxon>Bacillati</taxon>
        <taxon>Chloroflexota</taxon>
        <taxon>Ktedonobacteria</taxon>
        <taxon>Ktedonobacterales</taxon>
        <taxon>Reticulibacteraceae</taxon>
        <taxon>Reticulibacter</taxon>
    </lineage>
</organism>
<sequence>MQKALAHTGLRLGAMAHELIARPDEREQLLSHLSRFGLTTLQLGTPLLEKVFAERERTVEWSTPLQAAGRAIIALGGYRNLVAPNETQRRANTAFLQRCLELAPNYGTEIVATETGTCNRENDWGPSPENQGTEAWESLCTTLRELLPVAERHGTILAIEGHVNHVINTPERLARLLAQFPTPHLQVVLDPYNYVGKDQLLHIEQVVAAFLQQFKDRFVLAHLKDVCQQGAESDTPAFGQGVFPQQLYLDFVRKERPDLPLILEHVAVDQLPGVLEEVLVTWNLVLGKGKETDESIHESKN</sequence>
<dbReference type="GO" id="GO:0016853">
    <property type="term" value="F:isomerase activity"/>
    <property type="evidence" value="ECO:0007669"/>
    <property type="project" value="UniProtKB-KW"/>
</dbReference>
<keyword evidence="3" id="KW-1185">Reference proteome</keyword>
<feature type="domain" description="Xylose isomerase-like TIM barrel" evidence="1">
    <location>
        <begin position="35"/>
        <end position="267"/>
    </location>
</feature>
<proteinExistence type="predicted"/>
<evidence type="ECO:0000313" key="2">
    <source>
        <dbReference type="EMBL" id="GHP00199.1"/>
    </source>
</evidence>
<dbReference type="AlphaFoldDB" id="A0A8J3IXA8"/>
<comment type="caution">
    <text evidence="2">The sequence shown here is derived from an EMBL/GenBank/DDBJ whole genome shotgun (WGS) entry which is preliminary data.</text>
</comment>
<dbReference type="InterPro" id="IPR013022">
    <property type="entry name" value="Xyl_isomerase-like_TIM-brl"/>
</dbReference>
<dbReference type="SUPFAM" id="SSF51658">
    <property type="entry name" value="Xylose isomerase-like"/>
    <property type="match status" value="1"/>
</dbReference>
<protein>
    <submittedName>
        <fullName evidence="2">Xylose isomerase</fullName>
    </submittedName>
</protein>